<keyword evidence="6" id="KW-1185">Reference proteome</keyword>
<feature type="compositionally biased region" description="Polar residues" evidence="3">
    <location>
        <begin position="221"/>
        <end position="230"/>
    </location>
</feature>
<dbReference type="Gene3D" id="2.30.29.30">
    <property type="entry name" value="Pleckstrin-homology domain (PH domain)/Phosphotyrosine-binding domain (PTB)"/>
    <property type="match status" value="1"/>
</dbReference>
<comment type="caution">
    <text evidence="5">The sequence shown here is derived from an EMBL/GenBank/DDBJ whole genome shotgun (WGS) entry which is preliminary data.</text>
</comment>
<feature type="compositionally biased region" description="Basic and acidic residues" evidence="3">
    <location>
        <begin position="105"/>
        <end position="115"/>
    </location>
</feature>
<evidence type="ECO:0000256" key="2">
    <source>
        <dbReference type="ARBA" id="ARBA00023242"/>
    </source>
</evidence>
<feature type="region of interest" description="Disordered" evidence="3">
    <location>
        <begin position="262"/>
        <end position="406"/>
    </location>
</feature>
<name>A0ABR0ED19_ZASCE</name>
<accession>A0ABR0ED19</accession>
<dbReference type="PANTHER" id="PTHR23138">
    <property type="entry name" value="RAN BINDING PROTEIN"/>
    <property type="match status" value="1"/>
</dbReference>
<dbReference type="InterPro" id="IPR000156">
    <property type="entry name" value="Ran_bind_dom"/>
</dbReference>
<dbReference type="Proteomes" id="UP001305779">
    <property type="component" value="Unassembled WGS sequence"/>
</dbReference>
<feature type="compositionally biased region" description="Acidic residues" evidence="3">
    <location>
        <begin position="375"/>
        <end position="388"/>
    </location>
</feature>
<dbReference type="InterPro" id="IPR011993">
    <property type="entry name" value="PH-like_dom_sf"/>
</dbReference>
<dbReference type="Pfam" id="PF00638">
    <property type="entry name" value="Ran_BP1"/>
    <property type="match status" value="1"/>
</dbReference>
<feature type="compositionally biased region" description="Polar residues" evidence="3">
    <location>
        <begin position="191"/>
        <end position="212"/>
    </location>
</feature>
<protein>
    <recommendedName>
        <fullName evidence="4">RanBD1 domain-containing protein</fullName>
    </recommendedName>
</protein>
<feature type="compositionally biased region" description="Basic and acidic residues" evidence="3">
    <location>
        <begin position="1"/>
        <end position="25"/>
    </location>
</feature>
<dbReference type="EMBL" id="JAXOVC010000007">
    <property type="protein sequence ID" value="KAK4498968.1"/>
    <property type="molecule type" value="Genomic_DNA"/>
</dbReference>
<feature type="domain" description="RanBD1" evidence="4">
    <location>
        <begin position="394"/>
        <end position="528"/>
    </location>
</feature>
<dbReference type="SUPFAM" id="SSF50729">
    <property type="entry name" value="PH domain-like"/>
    <property type="match status" value="1"/>
</dbReference>
<keyword evidence="2" id="KW-0539">Nucleus</keyword>
<evidence type="ECO:0000256" key="1">
    <source>
        <dbReference type="ARBA" id="ARBA00004123"/>
    </source>
</evidence>
<evidence type="ECO:0000313" key="6">
    <source>
        <dbReference type="Proteomes" id="UP001305779"/>
    </source>
</evidence>
<feature type="compositionally biased region" description="Basic and acidic residues" evidence="3">
    <location>
        <begin position="129"/>
        <end position="145"/>
    </location>
</feature>
<gene>
    <name evidence="5" type="ORF">PRZ48_009479</name>
</gene>
<feature type="compositionally biased region" description="Gly residues" evidence="3">
    <location>
        <begin position="310"/>
        <end position="348"/>
    </location>
</feature>
<dbReference type="PROSITE" id="PS50196">
    <property type="entry name" value="RANBD1"/>
    <property type="match status" value="1"/>
</dbReference>
<proteinExistence type="predicted"/>
<feature type="region of interest" description="Disordered" evidence="3">
    <location>
        <begin position="1"/>
        <end position="235"/>
    </location>
</feature>
<dbReference type="PANTHER" id="PTHR23138:SF142">
    <property type="entry name" value="RAN-BINDING PROTEIN 3B-RELATED"/>
    <property type="match status" value="1"/>
</dbReference>
<organism evidence="5 6">
    <name type="scientific">Zasmidium cellare</name>
    <name type="common">Wine cellar mold</name>
    <name type="synonym">Racodium cellare</name>
    <dbReference type="NCBI Taxonomy" id="395010"/>
    <lineage>
        <taxon>Eukaryota</taxon>
        <taxon>Fungi</taxon>
        <taxon>Dikarya</taxon>
        <taxon>Ascomycota</taxon>
        <taxon>Pezizomycotina</taxon>
        <taxon>Dothideomycetes</taxon>
        <taxon>Dothideomycetidae</taxon>
        <taxon>Mycosphaerellales</taxon>
        <taxon>Mycosphaerellaceae</taxon>
        <taxon>Zasmidium</taxon>
    </lineage>
</organism>
<comment type="subcellular location">
    <subcellularLocation>
        <location evidence="1">Nucleus</location>
    </subcellularLocation>
</comment>
<dbReference type="SMART" id="SM00160">
    <property type="entry name" value="RanBD"/>
    <property type="match status" value="1"/>
</dbReference>
<evidence type="ECO:0000259" key="4">
    <source>
        <dbReference type="PROSITE" id="PS50196"/>
    </source>
</evidence>
<evidence type="ECO:0000313" key="5">
    <source>
        <dbReference type="EMBL" id="KAK4498968.1"/>
    </source>
</evidence>
<evidence type="ECO:0000256" key="3">
    <source>
        <dbReference type="SAM" id="MobiDB-lite"/>
    </source>
</evidence>
<dbReference type="InterPro" id="IPR045255">
    <property type="entry name" value="RanBP1-like"/>
</dbReference>
<feature type="compositionally biased region" description="Basic and acidic residues" evidence="3">
    <location>
        <begin position="165"/>
        <end position="190"/>
    </location>
</feature>
<reference evidence="5 6" key="1">
    <citation type="journal article" date="2023" name="G3 (Bethesda)">
        <title>A chromosome-level genome assembly of Zasmidium syzygii isolated from banana leaves.</title>
        <authorList>
            <person name="van Westerhoven A.C."/>
            <person name="Mehrabi R."/>
            <person name="Talebi R."/>
            <person name="Steentjes M.B.F."/>
            <person name="Corcolon B."/>
            <person name="Chong P.A."/>
            <person name="Kema G.H.J."/>
            <person name="Seidl M.F."/>
        </authorList>
    </citation>
    <scope>NUCLEOTIDE SEQUENCE [LARGE SCALE GENOMIC DNA]</scope>
    <source>
        <strain evidence="5 6">P124</strain>
    </source>
</reference>
<sequence>MTSEKDHGPLSDTEGGEKPVREQLKKAHITSEAAKAAANAAHDPENGGNPASGEERGRLHRKRSHEEIEGDSQDATSKPPKQHTRKRSRDSTAEEEEINNGQRKVSGERARKGDELVPAEVPEANGAGRNERASTPEGKDEKGPEEAVESMTSPKTKRSRLHSTIADDKDLPEADKAAEAVEPQKEDQSAGERQQSTKIPPSSGFANASATSPFGALAGSKSPTSEQKQTSASAFASSGFGALAGSSTSGFGAIGKQSGGFGSGGSFASGAKSPLNSTKEDDKPSTASSSSFGGALGKQSAFSTSVASGSGFGSGPSGFGKLGSQSTGGFGSGLGGTGFSRLGGGGGLSSFASGKTASPLGGVSKSAKPFGAPPADDEEKGEDDDDDDKSGAKSPLATEQEKQDDRFYEQELETGEEDESTEFSTRGKLYIFHTDDEGKREWRERGLGVVRLNVRRLQPDEDQKPKARLLMRADGSHRVVLNTPVTKDIDYGAAKGEKPTGGYFHFMGTVDDKPKFEIMQLKVGDRQTQGYVAQLTFGQMKQANALELYDHISRLKADM</sequence>